<gene>
    <name evidence="2" type="ORF">Tco_0752508</name>
</gene>
<reference evidence="2" key="2">
    <citation type="submission" date="2022-01" db="EMBL/GenBank/DDBJ databases">
        <authorList>
            <person name="Yamashiro T."/>
            <person name="Shiraishi A."/>
            <person name="Satake H."/>
            <person name="Nakayama K."/>
        </authorList>
    </citation>
    <scope>NUCLEOTIDE SEQUENCE</scope>
</reference>
<feature type="region of interest" description="Disordered" evidence="1">
    <location>
        <begin position="1"/>
        <end position="32"/>
    </location>
</feature>
<protein>
    <submittedName>
        <fullName evidence="2">Uncharacterized protein</fullName>
    </submittedName>
</protein>
<feature type="compositionally biased region" description="Polar residues" evidence="1">
    <location>
        <begin position="108"/>
        <end position="117"/>
    </location>
</feature>
<organism evidence="2 3">
    <name type="scientific">Tanacetum coccineum</name>
    <dbReference type="NCBI Taxonomy" id="301880"/>
    <lineage>
        <taxon>Eukaryota</taxon>
        <taxon>Viridiplantae</taxon>
        <taxon>Streptophyta</taxon>
        <taxon>Embryophyta</taxon>
        <taxon>Tracheophyta</taxon>
        <taxon>Spermatophyta</taxon>
        <taxon>Magnoliopsida</taxon>
        <taxon>eudicotyledons</taxon>
        <taxon>Gunneridae</taxon>
        <taxon>Pentapetalae</taxon>
        <taxon>asterids</taxon>
        <taxon>campanulids</taxon>
        <taxon>Asterales</taxon>
        <taxon>Asteraceae</taxon>
        <taxon>Asteroideae</taxon>
        <taxon>Anthemideae</taxon>
        <taxon>Anthemidinae</taxon>
        <taxon>Tanacetum</taxon>
    </lineage>
</organism>
<feature type="region of interest" description="Disordered" evidence="1">
    <location>
        <begin position="108"/>
        <end position="134"/>
    </location>
</feature>
<feature type="compositionally biased region" description="Basic and acidic residues" evidence="1">
    <location>
        <begin position="15"/>
        <end position="32"/>
    </location>
</feature>
<feature type="compositionally biased region" description="Pro residues" evidence="1">
    <location>
        <begin position="1"/>
        <end position="11"/>
    </location>
</feature>
<accession>A0ABQ4Z7Z1</accession>
<comment type="caution">
    <text evidence="2">The sequence shown here is derived from an EMBL/GenBank/DDBJ whole genome shotgun (WGS) entry which is preliminary data.</text>
</comment>
<proteinExistence type="predicted"/>
<sequence>MMIPPSPPLPPQELKVVEPKNEKSSIDEPPEVELKDLPSHLEYAFLEGTNKLPVIIAKDLKDEDKVALIKSAGRRRQTVITEMLVADHRRQEQLAKALKLVKRLQTQMAELQRQQGPANGPAQPELPEEAGSSS</sequence>
<evidence type="ECO:0000313" key="3">
    <source>
        <dbReference type="Proteomes" id="UP001151760"/>
    </source>
</evidence>
<dbReference type="EMBL" id="BQNB010011089">
    <property type="protein sequence ID" value="GJS85967.1"/>
    <property type="molecule type" value="Genomic_DNA"/>
</dbReference>
<reference evidence="2" key="1">
    <citation type="journal article" date="2022" name="Int. J. Mol. Sci.">
        <title>Draft Genome of Tanacetum Coccineum: Genomic Comparison of Closely Related Tanacetum-Family Plants.</title>
        <authorList>
            <person name="Yamashiro T."/>
            <person name="Shiraishi A."/>
            <person name="Nakayama K."/>
            <person name="Satake H."/>
        </authorList>
    </citation>
    <scope>NUCLEOTIDE SEQUENCE</scope>
</reference>
<name>A0ABQ4Z7Z1_9ASTR</name>
<dbReference type="Proteomes" id="UP001151760">
    <property type="component" value="Unassembled WGS sequence"/>
</dbReference>
<keyword evidence="3" id="KW-1185">Reference proteome</keyword>
<evidence type="ECO:0000313" key="2">
    <source>
        <dbReference type="EMBL" id="GJS85967.1"/>
    </source>
</evidence>
<evidence type="ECO:0000256" key="1">
    <source>
        <dbReference type="SAM" id="MobiDB-lite"/>
    </source>
</evidence>